<evidence type="ECO:0000256" key="1">
    <source>
        <dbReference type="ARBA" id="ARBA00003594"/>
    </source>
</evidence>
<comment type="subcellular location">
    <subcellularLocation>
        <location evidence="2">Peroxisome membrane</location>
        <topology evidence="2">Peripheral membrane protein</topology>
    </subcellularLocation>
</comment>
<feature type="compositionally biased region" description="Basic and acidic residues" evidence="6">
    <location>
        <begin position="326"/>
        <end position="339"/>
    </location>
</feature>
<evidence type="ECO:0000256" key="4">
    <source>
        <dbReference type="ARBA" id="ARBA00021397"/>
    </source>
</evidence>
<evidence type="ECO:0000256" key="2">
    <source>
        <dbReference type="ARBA" id="ARBA00004421"/>
    </source>
</evidence>
<feature type="compositionally biased region" description="Pro residues" evidence="6">
    <location>
        <begin position="454"/>
        <end position="468"/>
    </location>
</feature>
<comment type="similarity">
    <text evidence="3">Belongs to the INP1 family.</text>
</comment>
<gene>
    <name evidence="7" type="ORF">BJ508DRAFT_358624</name>
</gene>
<feature type="compositionally biased region" description="Low complexity" evidence="6">
    <location>
        <begin position="444"/>
        <end position="453"/>
    </location>
</feature>
<dbReference type="Pfam" id="PF12634">
    <property type="entry name" value="Inp1"/>
    <property type="match status" value="1"/>
</dbReference>
<evidence type="ECO:0000256" key="3">
    <source>
        <dbReference type="ARBA" id="ARBA00010707"/>
    </source>
</evidence>
<keyword evidence="8" id="KW-1185">Reference proteome</keyword>
<accession>A0A3N4IJ51</accession>
<protein>
    <recommendedName>
        <fullName evidence="4">Inheritance of peroxisomes protein 1</fullName>
    </recommendedName>
</protein>
<evidence type="ECO:0000313" key="8">
    <source>
        <dbReference type="Proteomes" id="UP000275078"/>
    </source>
</evidence>
<reference evidence="7 8" key="1">
    <citation type="journal article" date="2018" name="Nat. Ecol. Evol.">
        <title>Pezizomycetes genomes reveal the molecular basis of ectomycorrhizal truffle lifestyle.</title>
        <authorList>
            <person name="Murat C."/>
            <person name="Payen T."/>
            <person name="Noel B."/>
            <person name="Kuo A."/>
            <person name="Morin E."/>
            <person name="Chen J."/>
            <person name="Kohler A."/>
            <person name="Krizsan K."/>
            <person name="Balestrini R."/>
            <person name="Da Silva C."/>
            <person name="Montanini B."/>
            <person name="Hainaut M."/>
            <person name="Levati E."/>
            <person name="Barry K.W."/>
            <person name="Belfiori B."/>
            <person name="Cichocki N."/>
            <person name="Clum A."/>
            <person name="Dockter R.B."/>
            <person name="Fauchery L."/>
            <person name="Guy J."/>
            <person name="Iotti M."/>
            <person name="Le Tacon F."/>
            <person name="Lindquist E.A."/>
            <person name="Lipzen A."/>
            <person name="Malagnac F."/>
            <person name="Mello A."/>
            <person name="Molinier V."/>
            <person name="Miyauchi S."/>
            <person name="Poulain J."/>
            <person name="Riccioni C."/>
            <person name="Rubini A."/>
            <person name="Sitrit Y."/>
            <person name="Splivallo R."/>
            <person name="Traeger S."/>
            <person name="Wang M."/>
            <person name="Zifcakova L."/>
            <person name="Wipf D."/>
            <person name="Zambonelli A."/>
            <person name="Paolocci F."/>
            <person name="Nowrousian M."/>
            <person name="Ottonello S."/>
            <person name="Baldrian P."/>
            <person name="Spatafora J.W."/>
            <person name="Henrissat B."/>
            <person name="Nagy L.G."/>
            <person name="Aury J.M."/>
            <person name="Wincker P."/>
            <person name="Grigoriev I.V."/>
            <person name="Bonfante P."/>
            <person name="Martin F.M."/>
        </authorList>
    </citation>
    <scope>NUCLEOTIDE SEQUENCE [LARGE SCALE GENOMIC DNA]</scope>
    <source>
        <strain evidence="7 8">RN42</strain>
    </source>
</reference>
<feature type="region of interest" description="Disordered" evidence="6">
    <location>
        <begin position="285"/>
        <end position="374"/>
    </location>
</feature>
<feature type="compositionally biased region" description="Polar residues" evidence="6">
    <location>
        <begin position="10"/>
        <end position="24"/>
    </location>
</feature>
<dbReference type="EMBL" id="ML119652">
    <property type="protein sequence ID" value="RPA85666.1"/>
    <property type="molecule type" value="Genomic_DNA"/>
</dbReference>
<dbReference type="GO" id="GO:0045033">
    <property type="term" value="P:peroxisome inheritance"/>
    <property type="evidence" value="ECO:0007669"/>
    <property type="project" value="InterPro"/>
</dbReference>
<proteinExistence type="inferred from homology"/>
<feature type="region of interest" description="Disordered" evidence="6">
    <location>
        <begin position="444"/>
        <end position="545"/>
    </location>
</feature>
<keyword evidence="5" id="KW-0472">Membrane</keyword>
<dbReference type="STRING" id="1160509.A0A3N4IJ51"/>
<evidence type="ECO:0000256" key="5">
    <source>
        <dbReference type="ARBA" id="ARBA00023136"/>
    </source>
</evidence>
<feature type="compositionally biased region" description="Basic residues" evidence="6">
    <location>
        <begin position="341"/>
        <end position="350"/>
    </location>
</feature>
<dbReference type="GO" id="GO:0005780">
    <property type="term" value="C:extrinsic component of intraperoxisomal membrane"/>
    <property type="evidence" value="ECO:0007669"/>
    <property type="project" value="InterPro"/>
</dbReference>
<feature type="compositionally biased region" description="Low complexity" evidence="6">
    <location>
        <begin position="478"/>
        <end position="510"/>
    </location>
</feature>
<organism evidence="7 8">
    <name type="scientific">Ascobolus immersus RN42</name>
    <dbReference type="NCBI Taxonomy" id="1160509"/>
    <lineage>
        <taxon>Eukaryota</taxon>
        <taxon>Fungi</taxon>
        <taxon>Dikarya</taxon>
        <taxon>Ascomycota</taxon>
        <taxon>Pezizomycotina</taxon>
        <taxon>Pezizomycetes</taxon>
        <taxon>Pezizales</taxon>
        <taxon>Ascobolaceae</taxon>
        <taxon>Ascobolus</taxon>
    </lineage>
</organism>
<dbReference type="Proteomes" id="UP000275078">
    <property type="component" value="Unassembled WGS sequence"/>
</dbReference>
<dbReference type="InterPro" id="IPR024758">
    <property type="entry name" value="Inp1"/>
</dbReference>
<sequence>MMMEPRQRRAQSMSHLRSRSVATLSSQSASTTVGSSYNRARLCRAPSLSLLPVINTETQETVLYKHSNAKVTKFRFKNSKIENEPFVGCGLLRVERPRGIQVTYIIFPDSNRTRYPLLPRSRCWGIGEGIFALKAMEDGCFWRVEIIELNGLGQKALEFREVLTREAAFEKWLCPFRDPDPLAEDQSSDGRCRAPRKSLIGVEIGSVGPEDYSSGFLPHAEPQSVPCSPKVAARRLRRSTTVASGASAFSDQWRAFEEVAREGKREWSPKIRPRRNTTVAISVSTFSLPSHTSHEEKGDPSGSTLRSRRNSILASGTSRYSPPYRSFEEGSRNEEEGKVSRPPHRRHHSLHSIPTCTTFEGGTIKSAPTPQPRRRVTKEGLCLNSPGLLSISPIYKEDHDFDEGISVSPYVLSPSTMFSSDAHSSFFPTLKSTSPAIRTMPRSLLPSRSLPSIPASPLPRTPLSPPRSPQQKPAIHIPSRSSSNTSLSSFLHLSSSPSRSSTRPTTRSSTGWRCSGIDSTMEEEEKLLTPPASPRHFSSVHHPHLSSHLLERINSTVSSTSSASSNSSQPTSGKLAEFLLGIAGRIASSAMGFKLDTGRKISEGWEGTEGYSGMWSVDDERDELVVRHELEVRGF</sequence>
<comment type="function">
    <text evidence="1">Required for peroxisome inheritance.</text>
</comment>
<feature type="compositionally biased region" description="Polar residues" evidence="6">
    <location>
        <begin position="301"/>
        <end position="320"/>
    </location>
</feature>
<feature type="region of interest" description="Disordered" evidence="6">
    <location>
        <begin position="1"/>
        <end position="27"/>
    </location>
</feature>
<name>A0A3N4IJ51_ASCIM</name>
<evidence type="ECO:0000256" key="6">
    <source>
        <dbReference type="SAM" id="MobiDB-lite"/>
    </source>
</evidence>
<evidence type="ECO:0000313" key="7">
    <source>
        <dbReference type="EMBL" id="RPA85666.1"/>
    </source>
</evidence>
<dbReference type="AlphaFoldDB" id="A0A3N4IJ51"/>